<dbReference type="SUPFAM" id="SSF57501">
    <property type="entry name" value="Cystine-knot cytokines"/>
    <property type="match status" value="1"/>
</dbReference>
<evidence type="ECO:0000256" key="1">
    <source>
        <dbReference type="ARBA" id="ARBA00004613"/>
    </source>
</evidence>
<comment type="subcellular location">
    <subcellularLocation>
        <location evidence="1">Secreted</location>
    </subcellularLocation>
</comment>
<feature type="domain" description="TGF-beta family profile" evidence="8">
    <location>
        <begin position="205"/>
        <end position="327"/>
    </location>
</feature>
<evidence type="ECO:0000256" key="7">
    <source>
        <dbReference type="SAM" id="SignalP"/>
    </source>
</evidence>
<dbReference type="GO" id="GO:0005125">
    <property type="term" value="F:cytokine activity"/>
    <property type="evidence" value="ECO:0007669"/>
    <property type="project" value="TreeGrafter"/>
</dbReference>
<evidence type="ECO:0000256" key="5">
    <source>
        <dbReference type="ARBA" id="ARBA00023157"/>
    </source>
</evidence>
<keyword evidence="3" id="KW-0964">Secreted</keyword>
<dbReference type="Pfam" id="PF00019">
    <property type="entry name" value="TGF_beta"/>
    <property type="match status" value="1"/>
</dbReference>
<protein>
    <recommendedName>
        <fullName evidence="8">TGF-beta family profile domain-containing protein</fullName>
    </recommendedName>
</protein>
<dbReference type="OrthoDB" id="5948587at2759"/>
<dbReference type="AlphaFoldDB" id="A0A8S1H148"/>
<dbReference type="PROSITE" id="PS51362">
    <property type="entry name" value="TGF_BETA_2"/>
    <property type="match status" value="1"/>
</dbReference>
<keyword evidence="7" id="KW-0732">Signal</keyword>
<comment type="similarity">
    <text evidence="2 6">Belongs to the TGF-beta family.</text>
</comment>
<evidence type="ECO:0000313" key="10">
    <source>
        <dbReference type="Proteomes" id="UP000835052"/>
    </source>
</evidence>
<dbReference type="GO" id="GO:0005615">
    <property type="term" value="C:extracellular space"/>
    <property type="evidence" value="ECO:0007669"/>
    <property type="project" value="TreeGrafter"/>
</dbReference>
<dbReference type="InterPro" id="IPR015615">
    <property type="entry name" value="TGF-beta-rel"/>
</dbReference>
<dbReference type="GO" id="GO:0008083">
    <property type="term" value="F:growth factor activity"/>
    <property type="evidence" value="ECO:0007669"/>
    <property type="project" value="UniProtKB-KW"/>
</dbReference>
<accession>A0A8S1H148</accession>
<dbReference type="PANTHER" id="PTHR11848:SF303">
    <property type="entry name" value="DAUER LARVA DEVELOPMENT REGULATORY GROWTH FACTOR DAF-7"/>
    <property type="match status" value="1"/>
</dbReference>
<dbReference type="Gene3D" id="2.60.120.970">
    <property type="match status" value="1"/>
</dbReference>
<dbReference type="EMBL" id="CAJGYM010000009">
    <property type="protein sequence ID" value="CAD6188854.1"/>
    <property type="molecule type" value="Genomic_DNA"/>
</dbReference>
<dbReference type="InterPro" id="IPR029034">
    <property type="entry name" value="Cystine-knot_cytokine"/>
</dbReference>
<keyword evidence="10" id="KW-1185">Reference proteome</keyword>
<evidence type="ECO:0000259" key="8">
    <source>
        <dbReference type="PROSITE" id="PS51362"/>
    </source>
</evidence>
<reference evidence="9" key="1">
    <citation type="submission" date="2020-10" db="EMBL/GenBank/DDBJ databases">
        <authorList>
            <person name="Kikuchi T."/>
        </authorList>
    </citation>
    <scope>NUCLEOTIDE SEQUENCE</scope>
    <source>
        <strain evidence="9">NKZ352</strain>
    </source>
</reference>
<dbReference type="Proteomes" id="UP000835052">
    <property type="component" value="Unassembled WGS sequence"/>
</dbReference>
<evidence type="ECO:0000256" key="3">
    <source>
        <dbReference type="ARBA" id="ARBA00022525"/>
    </source>
</evidence>
<dbReference type="InterPro" id="IPR001839">
    <property type="entry name" value="TGF-b_C"/>
</dbReference>
<gene>
    <name evidence="9" type="ORF">CAUJ_LOCUS4773</name>
</gene>
<feature type="signal peptide" evidence="7">
    <location>
        <begin position="1"/>
        <end position="16"/>
    </location>
</feature>
<evidence type="ECO:0000256" key="6">
    <source>
        <dbReference type="RuleBase" id="RU000354"/>
    </source>
</evidence>
<dbReference type="Gene3D" id="2.10.90.10">
    <property type="entry name" value="Cystine-knot cytokines"/>
    <property type="match status" value="1"/>
</dbReference>
<proteinExistence type="inferred from homology"/>
<feature type="chain" id="PRO_5035717427" description="TGF-beta family profile domain-containing protein" evidence="7">
    <location>
        <begin position="17"/>
        <end position="327"/>
    </location>
</feature>
<evidence type="ECO:0000256" key="4">
    <source>
        <dbReference type="ARBA" id="ARBA00023030"/>
    </source>
</evidence>
<name>A0A8S1H148_9PELO</name>
<dbReference type="PANTHER" id="PTHR11848">
    <property type="entry name" value="TGF-BETA FAMILY"/>
    <property type="match status" value="1"/>
</dbReference>
<evidence type="ECO:0000256" key="2">
    <source>
        <dbReference type="ARBA" id="ARBA00006656"/>
    </source>
</evidence>
<dbReference type="SMART" id="SM00204">
    <property type="entry name" value="TGFB"/>
    <property type="match status" value="1"/>
</dbReference>
<sequence length="327" mass="37188">MRGYIVLALMVLPLMAADSKEESRLAEVKANILRELGMQRPPNVSEMNIPLEQLRAQFRPIFEKEYADNKPQETETFYLTAKKSFHTTRGTFRFEVTDAILARQIEKMELTFNFNKGQESVKNVINVYQRFDNGTGTLVGSRQLLKSGHVKLTLEKQEIEKVLLDSNLLTLQVEVIVDDQEYDLYEEDNEDEIMMMAVTCVSKSRTRRRANPVCLREDPTDGCCRYDMIVDFDKIGWHWIVAPPQYNAFVCRGDCALNGHHMHNFGHTKIVKAVFRKDADMASFIEKTASCCHAGEYAPLSLIYINHDGAVVASSVSAMIAEHCSCS</sequence>
<evidence type="ECO:0000313" key="9">
    <source>
        <dbReference type="EMBL" id="CAD6188854.1"/>
    </source>
</evidence>
<keyword evidence="5" id="KW-1015">Disulfide bond</keyword>
<dbReference type="InterPro" id="IPR017948">
    <property type="entry name" value="TGFb_CS"/>
</dbReference>
<organism evidence="9 10">
    <name type="scientific">Caenorhabditis auriculariae</name>
    <dbReference type="NCBI Taxonomy" id="2777116"/>
    <lineage>
        <taxon>Eukaryota</taxon>
        <taxon>Metazoa</taxon>
        <taxon>Ecdysozoa</taxon>
        <taxon>Nematoda</taxon>
        <taxon>Chromadorea</taxon>
        <taxon>Rhabditida</taxon>
        <taxon>Rhabditina</taxon>
        <taxon>Rhabditomorpha</taxon>
        <taxon>Rhabditoidea</taxon>
        <taxon>Rhabditidae</taxon>
        <taxon>Peloderinae</taxon>
        <taxon>Caenorhabditis</taxon>
    </lineage>
</organism>
<keyword evidence="4 6" id="KW-0339">Growth factor</keyword>
<dbReference type="PROSITE" id="PS00250">
    <property type="entry name" value="TGF_BETA_1"/>
    <property type="match status" value="1"/>
</dbReference>
<comment type="caution">
    <text evidence="9">The sequence shown here is derived from an EMBL/GenBank/DDBJ whole genome shotgun (WGS) entry which is preliminary data.</text>
</comment>